<name>A0A9X0RC51_VIBME</name>
<dbReference type="Pfam" id="PF08525">
    <property type="entry name" value="OapA_N"/>
    <property type="match status" value="1"/>
</dbReference>
<gene>
    <name evidence="1" type="ORF">H8Q88_12835</name>
</gene>
<dbReference type="Gene3D" id="3.10.450.350">
    <property type="match status" value="1"/>
</dbReference>
<dbReference type="RefSeq" id="WP_004394552.1">
    <property type="nucleotide sequence ID" value="NZ_CAWQCN010000045.1"/>
</dbReference>
<sequence length="208" mass="23830">MNRRHRKKQQPHSLGKIKQQWLHQWAAIDWRSYAKRLAQYPIWLRLKLLWGQLPVYHQRGLMVLIPVVILLLFFPSSPKQDAPTRTPAPASTRVSIALNTQGLSEQSVEQPTAVTISATPQEKVWQEYIIKQGDTLSQVFRSNNLPLADLNALVRIEGSDKPLSQIQQGQRIRFKLAADGQLDILQLERNNQSVMFFRLSDGGFGRSQ</sequence>
<dbReference type="GO" id="GO:0042834">
    <property type="term" value="F:peptidoglycan binding"/>
    <property type="evidence" value="ECO:0007669"/>
    <property type="project" value="InterPro"/>
</dbReference>
<evidence type="ECO:0000313" key="2">
    <source>
        <dbReference type="Proteomes" id="UP000615796"/>
    </source>
</evidence>
<protein>
    <submittedName>
        <fullName evidence="1">Lysine transporter LysM</fullName>
    </submittedName>
</protein>
<dbReference type="Proteomes" id="UP000615796">
    <property type="component" value="Unassembled WGS sequence"/>
</dbReference>
<organism evidence="1 2">
    <name type="scientific">Vibrio metschnikovii</name>
    <dbReference type="NCBI Taxonomy" id="28172"/>
    <lineage>
        <taxon>Bacteria</taxon>
        <taxon>Pseudomonadati</taxon>
        <taxon>Pseudomonadota</taxon>
        <taxon>Gammaproteobacteria</taxon>
        <taxon>Vibrionales</taxon>
        <taxon>Vibrionaceae</taxon>
        <taxon>Vibrio</taxon>
    </lineage>
</organism>
<keyword evidence="2" id="KW-1185">Reference proteome</keyword>
<comment type="caution">
    <text evidence="1">The sequence shown here is derived from an EMBL/GenBank/DDBJ whole genome shotgun (WGS) entry which is preliminary data.</text>
</comment>
<dbReference type="InterPro" id="IPR018392">
    <property type="entry name" value="LysM"/>
</dbReference>
<evidence type="ECO:0000313" key="1">
    <source>
        <dbReference type="EMBL" id="MBC5851790.1"/>
    </source>
</evidence>
<proteinExistence type="predicted"/>
<dbReference type="EMBL" id="JACRUP010000008">
    <property type="protein sequence ID" value="MBC5851790.1"/>
    <property type="molecule type" value="Genomic_DNA"/>
</dbReference>
<dbReference type="Pfam" id="PF04225">
    <property type="entry name" value="LysM_OapA"/>
    <property type="match status" value="1"/>
</dbReference>
<reference evidence="1" key="1">
    <citation type="submission" date="2020-08" db="EMBL/GenBank/DDBJ databases">
        <title>Genome Sequencing and Pan-Genome Analysis of Migratory bird Vibrio Strains, Inner Mongolia.</title>
        <authorList>
            <person name="Zheng L."/>
        </authorList>
    </citation>
    <scope>NUCLEOTIDE SEQUENCE</scope>
    <source>
        <strain evidence="1">M13F</strain>
    </source>
</reference>
<dbReference type="GeneID" id="79888768"/>
<dbReference type="PROSITE" id="PS51782">
    <property type="entry name" value="LYSM"/>
    <property type="match status" value="1"/>
</dbReference>
<dbReference type="AlphaFoldDB" id="A0A9X0RC51"/>
<accession>A0A9X0RC51</accession>
<dbReference type="OrthoDB" id="6398769at2"/>
<dbReference type="InterPro" id="IPR007340">
    <property type="entry name" value="LysM_Opacity-associatedA"/>
</dbReference>
<dbReference type="InterPro" id="IPR013731">
    <property type="entry name" value="OapA_N"/>
</dbReference>